<dbReference type="OrthoDB" id="3393679at2"/>
<feature type="chain" id="PRO_5039211957" description="AMIN-like domain-containing protein" evidence="1">
    <location>
        <begin position="28"/>
        <end position="183"/>
    </location>
</feature>
<keyword evidence="1" id="KW-0732">Signal</keyword>
<sequence length="183" mass="19691">MKRLTRLLLGLVLGFALVLPMGASAQAAPYCGITWGSLAKAQSPGSSLTSITNVRAGEHSCYDRMVIDVRGDVRGYSVRYVDQVYAEGSGARVPLRGGARLEVVAHAPTYNPVTGRSTYTPSNRKELRNVSGYSTFRQIAFGGSFEGQTTIGLGVRARLPFRVFVLDGPGSGSRLVIDVAHRW</sequence>
<dbReference type="RefSeq" id="WP_110853574.1">
    <property type="nucleotide sequence ID" value="NZ_QKLZ01000016.1"/>
</dbReference>
<feature type="domain" description="AMIN-like" evidence="2">
    <location>
        <begin position="50"/>
        <end position="181"/>
    </location>
</feature>
<evidence type="ECO:0000256" key="1">
    <source>
        <dbReference type="SAM" id="SignalP"/>
    </source>
</evidence>
<name>A0A2Y9APM6_9MICO</name>
<dbReference type="Pfam" id="PF24837">
    <property type="entry name" value="AMIN-like"/>
    <property type="match status" value="1"/>
</dbReference>
<protein>
    <recommendedName>
        <fullName evidence="2">AMIN-like domain-containing protein</fullName>
    </recommendedName>
</protein>
<gene>
    <name evidence="3" type="ORF">SAMN05216184_11628</name>
</gene>
<feature type="signal peptide" evidence="1">
    <location>
        <begin position="1"/>
        <end position="27"/>
    </location>
</feature>
<dbReference type="EMBL" id="UETB01000016">
    <property type="protein sequence ID" value="SSA46330.1"/>
    <property type="molecule type" value="Genomic_DNA"/>
</dbReference>
<evidence type="ECO:0000313" key="3">
    <source>
        <dbReference type="EMBL" id="SSA46330.1"/>
    </source>
</evidence>
<accession>A0A2Y9APM6</accession>
<dbReference type="Proteomes" id="UP000250222">
    <property type="component" value="Unassembled WGS sequence"/>
</dbReference>
<evidence type="ECO:0000259" key="2">
    <source>
        <dbReference type="Pfam" id="PF24837"/>
    </source>
</evidence>
<organism evidence="3 4">
    <name type="scientific">Georgenia satyanarayanai</name>
    <dbReference type="NCBI Taxonomy" id="860221"/>
    <lineage>
        <taxon>Bacteria</taxon>
        <taxon>Bacillati</taxon>
        <taxon>Actinomycetota</taxon>
        <taxon>Actinomycetes</taxon>
        <taxon>Micrococcales</taxon>
        <taxon>Bogoriellaceae</taxon>
        <taxon>Georgenia</taxon>
    </lineage>
</organism>
<proteinExistence type="predicted"/>
<reference evidence="3 4" key="1">
    <citation type="submission" date="2016-10" db="EMBL/GenBank/DDBJ databases">
        <authorList>
            <person name="Cai Z."/>
        </authorList>
    </citation>
    <scope>NUCLEOTIDE SEQUENCE [LARGE SCALE GENOMIC DNA]</scope>
    <source>
        <strain evidence="3 4">CGMCC 1.10826</strain>
    </source>
</reference>
<dbReference type="InterPro" id="IPR056303">
    <property type="entry name" value="AMIN-like"/>
</dbReference>
<keyword evidence="4" id="KW-1185">Reference proteome</keyword>
<dbReference type="AlphaFoldDB" id="A0A2Y9APM6"/>
<evidence type="ECO:0000313" key="4">
    <source>
        <dbReference type="Proteomes" id="UP000250222"/>
    </source>
</evidence>